<sequence length="101" mass="10891">MVDVNDEATVMYYQQVPCPFEPLAPTWQNASNKMLKSASTISLEASSRRPSLDALPMATPEVTASGLGHPLLIISLNDAPPVRAPSILKSPPLPSPHWKSN</sequence>
<proteinExistence type="predicted"/>
<reference evidence="1 2" key="1">
    <citation type="journal article" date="2024" name="Plant Biotechnol. J.">
        <title>Genome and CRISPR/Cas9 system of a widespread forest tree (Populus alba) in the world.</title>
        <authorList>
            <person name="Liu Y.J."/>
            <person name="Jiang P.F."/>
            <person name="Han X.M."/>
            <person name="Li X.Y."/>
            <person name="Wang H.M."/>
            <person name="Wang Y.J."/>
            <person name="Wang X.X."/>
            <person name="Zeng Q.Y."/>
        </authorList>
    </citation>
    <scope>NUCLEOTIDE SEQUENCE [LARGE SCALE GENOMIC DNA]</scope>
    <source>
        <strain evidence="2">cv. PAL-ZL1</strain>
    </source>
</reference>
<name>A0ACC4C6V3_POPAL</name>
<organism evidence="1 2">
    <name type="scientific">Populus alba</name>
    <name type="common">White poplar</name>
    <dbReference type="NCBI Taxonomy" id="43335"/>
    <lineage>
        <taxon>Eukaryota</taxon>
        <taxon>Viridiplantae</taxon>
        <taxon>Streptophyta</taxon>
        <taxon>Embryophyta</taxon>
        <taxon>Tracheophyta</taxon>
        <taxon>Spermatophyta</taxon>
        <taxon>Magnoliopsida</taxon>
        <taxon>eudicotyledons</taxon>
        <taxon>Gunneridae</taxon>
        <taxon>Pentapetalae</taxon>
        <taxon>rosids</taxon>
        <taxon>fabids</taxon>
        <taxon>Malpighiales</taxon>
        <taxon>Salicaceae</taxon>
        <taxon>Saliceae</taxon>
        <taxon>Populus</taxon>
    </lineage>
</organism>
<comment type="caution">
    <text evidence="1">The sequence shown here is derived from an EMBL/GenBank/DDBJ whole genome shotgun (WGS) entry which is preliminary data.</text>
</comment>
<accession>A0ACC4C6V3</accession>
<dbReference type="EMBL" id="RCHU02000006">
    <property type="protein sequence ID" value="KAL3587101.1"/>
    <property type="molecule type" value="Genomic_DNA"/>
</dbReference>
<keyword evidence="2" id="KW-1185">Reference proteome</keyword>
<gene>
    <name evidence="1" type="ORF">D5086_013968</name>
</gene>
<dbReference type="Proteomes" id="UP000309997">
    <property type="component" value="Unassembled WGS sequence"/>
</dbReference>
<protein>
    <submittedName>
        <fullName evidence="1">Uncharacterized protein</fullName>
    </submittedName>
</protein>
<evidence type="ECO:0000313" key="1">
    <source>
        <dbReference type="EMBL" id="KAL3587101.1"/>
    </source>
</evidence>
<evidence type="ECO:0000313" key="2">
    <source>
        <dbReference type="Proteomes" id="UP000309997"/>
    </source>
</evidence>